<dbReference type="EC" id="6.2.1.44" evidence="4"/>
<dbReference type="InterPro" id="IPR045851">
    <property type="entry name" value="AMP-bd_C_sf"/>
</dbReference>
<comment type="caution">
    <text evidence="7">The sequence shown here is derived from an EMBL/GenBank/DDBJ whole genome shotgun (WGS) entry which is preliminary data.</text>
</comment>
<evidence type="ECO:0000313" key="7">
    <source>
        <dbReference type="EMBL" id="PDQ18324.1"/>
    </source>
</evidence>
<evidence type="ECO:0000256" key="5">
    <source>
        <dbReference type="ARBA" id="ARBA00067668"/>
    </source>
</evidence>
<dbReference type="EMBL" id="NWQG01000193">
    <property type="protein sequence ID" value="PDQ18324.1"/>
    <property type="molecule type" value="Genomic_DNA"/>
</dbReference>
<dbReference type="AlphaFoldDB" id="A0A2A6F902"/>
<feature type="domain" description="AMP-binding enzyme C-terminal" evidence="6">
    <location>
        <begin position="31"/>
        <end position="106"/>
    </location>
</feature>
<dbReference type="FunFam" id="3.30.300.30:FF:000008">
    <property type="entry name" value="2,3-dihydroxybenzoate-AMP ligase"/>
    <property type="match status" value="1"/>
</dbReference>
<evidence type="ECO:0000256" key="4">
    <source>
        <dbReference type="ARBA" id="ARBA00066616"/>
    </source>
</evidence>
<evidence type="ECO:0000256" key="3">
    <source>
        <dbReference type="ARBA" id="ARBA00051915"/>
    </source>
</evidence>
<dbReference type="Proteomes" id="UP000219182">
    <property type="component" value="Unassembled WGS sequence"/>
</dbReference>
<dbReference type="Pfam" id="PF13193">
    <property type="entry name" value="AMP-binding_C"/>
    <property type="match status" value="1"/>
</dbReference>
<accession>A0A2A6F902</accession>
<feature type="non-terminal residue" evidence="7">
    <location>
        <position position="1"/>
    </location>
</feature>
<dbReference type="RefSeq" id="WP_165779842.1">
    <property type="nucleotide sequence ID" value="NZ_NWQG01000193.1"/>
</dbReference>
<sequence>YCRIDAEGYLYFVGRGDEIIKSRGEKVAPKEVENVLMDIPGVREAAVIGVPDELLGQAVKAFVVMEQGSIIGEKQLQKECQRRLENFMVPKSIVVVASLPMTDTGKLKKTALS</sequence>
<dbReference type="InterPro" id="IPR025110">
    <property type="entry name" value="AMP-bd_C"/>
</dbReference>
<dbReference type="PANTHER" id="PTHR43767:SF1">
    <property type="entry name" value="NONRIBOSOMAL PEPTIDE SYNTHASE PES1 (EUROFUNG)-RELATED"/>
    <property type="match status" value="1"/>
</dbReference>
<comment type="similarity">
    <text evidence="1">Belongs to the ATP-dependent AMP-binding enzyme family.</text>
</comment>
<organism evidence="7 8">
    <name type="scientific">Mesorhizobium sanjuanii</name>
    <dbReference type="NCBI Taxonomy" id="2037900"/>
    <lineage>
        <taxon>Bacteria</taxon>
        <taxon>Pseudomonadati</taxon>
        <taxon>Pseudomonadota</taxon>
        <taxon>Alphaproteobacteria</taxon>
        <taxon>Hyphomicrobiales</taxon>
        <taxon>Phyllobacteriaceae</taxon>
        <taxon>Mesorhizobium</taxon>
    </lineage>
</organism>
<dbReference type="InterPro" id="IPR050237">
    <property type="entry name" value="ATP-dep_AMP-bd_enzyme"/>
</dbReference>
<dbReference type="GO" id="GO:0016878">
    <property type="term" value="F:acid-thiol ligase activity"/>
    <property type="evidence" value="ECO:0007669"/>
    <property type="project" value="UniProtKB-ARBA"/>
</dbReference>
<keyword evidence="8" id="KW-1185">Reference proteome</keyword>
<dbReference type="PANTHER" id="PTHR43767">
    <property type="entry name" value="LONG-CHAIN-FATTY-ACID--COA LIGASE"/>
    <property type="match status" value="1"/>
</dbReference>
<dbReference type="SUPFAM" id="SSF56801">
    <property type="entry name" value="Acetyl-CoA synthetase-like"/>
    <property type="match status" value="1"/>
</dbReference>
<protein>
    <recommendedName>
        <fullName evidence="5">3-methylmercaptopropionyl-CoA ligase</fullName>
        <ecNumber evidence="4">6.2.1.44</ecNumber>
    </recommendedName>
</protein>
<name>A0A2A6F902_9HYPH</name>
<evidence type="ECO:0000259" key="6">
    <source>
        <dbReference type="Pfam" id="PF13193"/>
    </source>
</evidence>
<keyword evidence="2" id="KW-0436">Ligase</keyword>
<comment type="catalytic activity">
    <reaction evidence="3">
        <text>3-(methylsulfanyl)propanoate + ATP + CoA = 3-(methylsulfanyl)propanoyl-CoA + AMP + diphosphate</text>
        <dbReference type="Rhea" id="RHEA:43052"/>
        <dbReference type="ChEBI" id="CHEBI:30616"/>
        <dbReference type="ChEBI" id="CHEBI:33019"/>
        <dbReference type="ChEBI" id="CHEBI:49016"/>
        <dbReference type="ChEBI" id="CHEBI:57287"/>
        <dbReference type="ChEBI" id="CHEBI:82815"/>
        <dbReference type="ChEBI" id="CHEBI:456215"/>
        <dbReference type="EC" id="6.2.1.44"/>
    </reaction>
    <physiologicalReaction direction="left-to-right" evidence="3">
        <dbReference type="Rhea" id="RHEA:43053"/>
    </physiologicalReaction>
</comment>
<proteinExistence type="inferred from homology"/>
<evidence type="ECO:0000256" key="2">
    <source>
        <dbReference type="ARBA" id="ARBA00022598"/>
    </source>
</evidence>
<evidence type="ECO:0000256" key="1">
    <source>
        <dbReference type="ARBA" id="ARBA00006432"/>
    </source>
</evidence>
<reference evidence="7 8" key="1">
    <citation type="submission" date="2017-09" db="EMBL/GenBank/DDBJ databases">
        <title>Mesorhizobum sanjuanii sp. nov. isolated from nodules of Lotus tenuis in saline-alkaline lowlands of Flooding Pampa.</title>
        <authorList>
            <person name="Sannazzaro A.I."/>
            <person name="Torres Tejerizo G.A."/>
            <person name="Fontana F."/>
            <person name="Cumpa Velazquez L.M."/>
            <person name="Hansen L."/>
            <person name="Pistorio M."/>
            <person name="Estrella M.J."/>
        </authorList>
    </citation>
    <scope>NUCLEOTIDE SEQUENCE [LARGE SCALE GENOMIC DNA]</scope>
    <source>
        <strain evidence="7 8">BSA136</strain>
    </source>
</reference>
<gene>
    <name evidence="7" type="ORF">CN311_25390</name>
</gene>
<evidence type="ECO:0000313" key="8">
    <source>
        <dbReference type="Proteomes" id="UP000219182"/>
    </source>
</evidence>
<dbReference type="Gene3D" id="3.30.300.30">
    <property type="match status" value="1"/>
</dbReference>